<reference evidence="4" key="1">
    <citation type="submission" date="2016-10" db="EMBL/GenBank/DDBJ databases">
        <authorList>
            <person name="Varghese N."/>
            <person name="Submissions S."/>
        </authorList>
    </citation>
    <scope>NUCLEOTIDE SEQUENCE [LARGE SCALE GENOMIC DNA]</scope>
    <source>
        <strain evidence="4">DSM 15719</strain>
    </source>
</reference>
<organism evidence="3 4">
    <name type="scientific">Flavobacterium frigoris</name>
    <dbReference type="NCBI Taxonomy" id="229204"/>
    <lineage>
        <taxon>Bacteria</taxon>
        <taxon>Pseudomonadati</taxon>
        <taxon>Bacteroidota</taxon>
        <taxon>Flavobacteriia</taxon>
        <taxon>Flavobacteriales</taxon>
        <taxon>Flavobacteriaceae</taxon>
        <taxon>Flavobacterium</taxon>
    </lineage>
</organism>
<evidence type="ECO:0000259" key="2">
    <source>
        <dbReference type="Pfam" id="PF13590"/>
    </source>
</evidence>
<name>A0A1H9FD02_FLAFI</name>
<protein>
    <recommendedName>
        <fullName evidence="2">DUF4136 domain-containing protein</fullName>
    </recommendedName>
</protein>
<sequence>MNVPLVIKQLAMKAIKLLPVLFLFILAACSSVRVNADYDKNVDFTQYRTYAFHKSGIDKVQISEFDKKRILYAIDNELSKMGMTKSENPDLLINIFTKERERLEVNQFNAGWGYGWGYGWNPYLWGGRNYVSSSTEGTLYIDLIDAKKKELVWEGEGVGYLTENRDQKEKQINEFVAKILAQFPPK</sequence>
<gene>
    <name evidence="3" type="ORF">SAMN05444355_102153</name>
</gene>
<dbReference type="Pfam" id="PF13590">
    <property type="entry name" value="DUF4136"/>
    <property type="match status" value="1"/>
</dbReference>
<dbReference type="InterPro" id="IPR025411">
    <property type="entry name" value="DUF4136"/>
</dbReference>
<keyword evidence="4" id="KW-1185">Reference proteome</keyword>
<evidence type="ECO:0000313" key="3">
    <source>
        <dbReference type="EMBL" id="SEQ35715.1"/>
    </source>
</evidence>
<dbReference type="Gene3D" id="3.30.160.670">
    <property type="match status" value="1"/>
</dbReference>
<dbReference type="EMBL" id="FOFZ01000002">
    <property type="protein sequence ID" value="SEQ35715.1"/>
    <property type="molecule type" value="Genomic_DNA"/>
</dbReference>
<keyword evidence="1" id="KW-0732">Signal</keyword>
<feature type="domain" description="DUF4136" evidence="2">
    <location>
        <begin position="34"/>
        <end position="185"/>
    </location>
</feature>
<accession>A0A1H9FD02</accession>
<dbReference type="AlphaFoldDB" id="A0A1H9FD02"/>
<proteinExistence type="predicted"/>
<feature type="signal peptide" evidence="1">
    <location>
        <begin position="1"/>
        <end position="36"/>
    </location>
</feature>
<evidence type="ECO:0000313" key="4">
    <source>
        <dbReference type="Proteomes" id="UP000183658"/>
    </source>
</evidence>
<evidence type="ECO:0000256" key="1">
    <source>
        <dbReference type="SAM" id="SignalP"/>
    </source>
</evidence>
<feature type="chain" id="PRO_5010350844" description="DUF4136 domain-containing protein" evidence="1">
    <location>
        <begin position="37"/>
        <end position="186"/>
    </location>
</feature>
<dbReference type="Proteomes" id="UP000183658">
    <property type="component" value="Unassembled WGS sequence"/>
</dbReference>